<name>A0A645HD37_9ZZZZ</name>
<sequence>MKKNIIAIICSIFILAGCDDFLDRQPLSDMSPGTFFQSKGDMRTWNAGIYDALQSTLHQKHLDWGDLRSDNYHTTGTKVRKFI</sequence>
<dbReference type="PROSITE" id="PS51257">
    <property type="entry name" value="PROKAR_LIPOPROTEIN"/>
    <property type="match status" value="1"/>
</dbReference>
<evidence type="ECO:0000313" key="1">
    <source>
        <dbReference type="EMBL" id="MPN36948.1"/>
    </source>
</evidence>
<dbReference type="EMBL" id="VSSQ01091374">
    <property type="protein sequence ID" value="MPN36948.1"/>
    <property type="molecule type" value="Genomic_DNA"/>
</dbReference>
<dbReference type="InterPro" id="IPR011990">
    <property type="entry name" value="TPR-like_helical_dom_sf"/>
</dbReference>
<evidence type="ECO:0008006" key="2">
    <source>
        <dbReference type="Google" id="ProtNLM"/>
    </source>
</evidence>
<dbReference type="AlphaFoldDB" id="A0A645HD37"/>
<dbReference type="Gene3D" id="1.25.40.390">
    <property type="match status" value="1"/>
</dbReference>
<comment type="caution">
    <text evidence="1">The sequence shown here is derived from an EMBL/GenBank/DDBJ whole genome shotgun (WGS) entry which is preliminary data.</text>
</comment>
<reference evidence="1" key="1">
    <citation type="submission" date="2019-08" db="EMBL/GenBank/DDBJ databases">
        <authorList>
            <person name="Kucharzyk K."/>
            <person name="Murdoch R.W."/>
            <person name="Higgins S."/>
            <person name="Loffler F."/>
        </authorList>
    </citation>
    <scope>NUCLEOTIDE SEQUENCE</scope>
</reference>
<protein>
    <recommendedName>
        <fullName evidence="2">RagB/SusD family nutrient uptake outer membrane protein</fullName>
    </recommendedName>
</protein>
<organism evidence="1">
    <name type="scientific">bioreactor metagenome</name>
    <dbReference type="NCBI Taxonomy" id="1076179"/>
    <lineage>
        <taxon>unclassified sequences</taxon>
        <taxon>metagenomes</taxon>
        <taxon>ecological metagenomes</taxon>
    </lineage>
</organism>
<accession>A0A645HD37</accession>
<proteinExistence type="predicted"/>
<gene>
    <name evidence="1" type="ORF">SDC9_184460</name>
</gene>
<dbReference type="SUPFAM" id="SSF48452">
    <property type="entry name" value="TPR-like"/>
    <property type="match status" value="1"/>
</dbReference>